<feature type="repeat" description="RCC1" evidence="15">
    <location>
        <begin position="445"/>
        <end position="498"/>
    </location>
</feature>
<evidence type="ECO:0000313" key="19">
    <source>
        <dbReference type="Proteomes" id="UP000823872"/>
    </source>
</evidence>
<keyword evidence="10" id="KW-0677">Repeat</keyword>
<reference evidence="18" key="2">
    <citation type="submission" date="2025-08" db="UniProtKB">
        <authorList>
            <consortium name="Ensembl"/>
        </authorList>
    </citation>
    <scope>IDENTIFICATION</scope>
    <source>
        <strain evidence="18">breed Abyssinian</strain>
    </source>
</reference>
<name>A0ABI7YFA4_FELCA</name>
<evidence type="ECO:0000256" key="1">
    <source>
        <dbReference type="ARBA" id="ARBA00001946"/>
    </source>
</evidence>
<protein>
    <recommendedName>
        <fullName evidence="4">non-specific serine/threonine protein kinase</fullName>
        <ecNumber evidence="4">2.7.11.1</ecNumber>
    </recommendedName>
</protein>
<evidence type="ECO:0000256" key="7">
    <source>
        <dbReference type="ARBA" id="ARBA00022553"/>
    </source>
</evidence>
<evidence type="ECO:0000256" key="13">
    <source>
        <dbReference type="ARBA" id="ARBA00022840"/>
    </source>
</evidence>
<evidence type="ECO:0000256" key="16">
    <source>
        <dbReference type="SAM" id="MobiDB-lite"/>
    </source>
</evidence>
<feature type="region of interest" description="Disordered" evidence="16">
    <location>
        <begin position="14"/>
        <end position="45"/>
    </location>
</feature>
<evidence type="ECO:0000256" key="11">
    <source>
        <dbReference type="ARBA" id="ARBA00022741"/>
    </source>
</evidence>
<dbReference type="PANTHER" id="PTHR44535:SF1">
    <property type="entry name" value="SERINE_THREONINE-PROTEIN KINASE NEK9"/>
    <property type="match status" value="1"/>
</dbReference>
<dbReference type="GeneTree" id="ENSGT00940000156145"/>
<comment type="similarity">
    <text evidence="3">Belongs to the protein kinase superfamily. NEK Ser/Thr protein kinase family. NIMA subfamily.</text>
</comment>
<dbReference type="CDD" id="cd08221">
    <property type="entry name" value="STKc_Nek9"/>
    <property type="match status" value="1"/>
</dbReference>
<feature type="repeat" description="RCC1" evidence="15">
    <location>
        <begin position="499"/>
        <end position="550"/>
    </location>
</feature>
<evidence type="ECO:0000256" key="2">
    <source>
        <dbReference type="ARBA" id="ARBA00004496"/>
    </source>
</evidence>
<keyword evidence="14" id="KW-0460">Magnesium</keyword>
<evidence type="ECO:0000256" key="3">
    <source>
        <dbReference type="ARBA" id="ARBA00010886"/>
    </source>
</evidence>
<feature type="compositionally biased region" description="Gly residues" evidence="16">
    <location>
        <begin position="21"/>
        <end position="44"/>
    </location>
</feature>
<keyword evidence="5" id="KW-0963">Cytoplasm</keyword>
<evidence type="ECO:0000259" key="17">
    <source>
        <dbReference type="PROSITE" id="PS50011"/>
    </source>
</evidence>
<evidence type="ECO:0000256" key="9">
    <source>
        <dbReference type="ARBA" id="ARBA00022723"/>
    </source>
</evidence>
<comment type="subcellular location">
    <subcellularLocation>
        <location evidence="2">Cytoplasm</location>
    </subcellularLocation>
</comment>
<reference evidence="18" key="3">
    <citation type="submission" date="2025-09" db="UniProtKB">
        <authorList>
            <consortium name="Ensembl"/>
        </authorList>
    </citation>
    <scope>IDENTIFICATION</scope>
    <source>
        <strain evidence="18">breed Abyssinian</strain>
    </source>
</reference>
<dbReference type="Gene3D" id="1.10.510.10">
    <property type="entry name" value="Transferase(Phosphotransferase) domain 1"/>
    <property type="match status" value="1"/>
</dbReference>
<evidence type="ECO:0000256" key="14">
    <source>
        <dbReference type="ARBA" id="ARBA00022842"/>
    </source>
</evidence>
<keyword evidence="13" id="KW-0067">ATP-binding</keyword>
<evidence type="ECO:0000256" key="4">
    <source>
        <dbReference type="ARBA" id="ARBA00012513"/>
    </source>
</evidence>
<evidence type="ECO:0000256" key="6">
    <source>
        <dbReference type="ARBA" id="ARBA00022527"/>
    </source>
</evidence>
<reference evidence="18 19" key="1">
    <citation type="submission" date="2021-02" db="EMBL/GenBank/DDBJ databases">
        <title>Safari Cat Assemblies.</title>
        <authorList>
            <person name="Bredemeyer K.R."/>
            <person name="Murphy W.J."/>
        </authorList>
    </citation>
    <scope>NUCLEOTIDE SEQUENCE [LARGE SCALE GENOMIC DNA]</scope>
</reference>
<evidence type="ECO:0000256" key="8">
    <source>
        <dbReference type="ARBA" id="ARBA00022679"/>
    </source>
</evidence>
<evidence type="ECO:0000256" key="15">
    <source>
        <dbReference type="PROSITE-ProRule" id="PRU00235"/>
    </source>
</evidence>
<dbReference type="Pfam" id="PF00069">
    <property type="entry name" value="Pkinase"/>
    <property type="match status" value="1"/>
</dbReference>
<dbReference type="Proteomes" id="UP000823872">
    <property type="component" value="Chromosome B3"/>
</dbReference>
<dbReference type="PROSITE" id="PS50012">
    <property type="entry name" value="RCC1_3"/>
    <property type="match status" value="3"/>
</dbReference>
<keyword evidence="11" id="KW-0547">Nucleotide-binding</keyword>
<dbReference type="InterPro" id="IPR008271">
    <property type="entry name" value="Ser/Thr_kinase_AS"/>
</dbReference>
<keyword evidence="6" id="KW-0723">Serine/threonine-protein kinase</keyword>
<evidence type="ECO:0000256" key="12">
    <source>
        <dbReference type="ARBA" id="ARBA00022777"/>
    </source>
</evidence>
<comment type="cofactor">
    <cofactor evidence="1">
        <name>Mg(2+)</name>
        <dbReference type="ChEBI" id="CHEBI:18420"/>
    </cofactor>
</comment>
<dbReference type="SMART" id="SM00220">
    <property type="entry name" value="S_TKc"/>
    <property type="match status" value="1"/>
</dbReference>
<dbReference type="InterPro" id="IPR011009">
    <property type="entry name" value="Kinase-like_dom_sf"/>
</dbReference>
<dbReference type="InterPro" id="IPR051997">
    <property type="entry name" value="STK_NEK"/>
</dbReference>
<keyword evidence="12" id="KW-0418">Kinase</keyword>
<dbReference type="InterPro" id="IPR058923">
    <property type="entry name" value="RCC1-like_dom"/>
</dbReference>
<dbReference type="InterPro" id="IPR000408">
    <property type="entry name" value="Reg_chr_condens"/>
</dbReference>
<sequence length="592" mass="65720">MSVLGEYERHCDSINSDFGSESGGGGDSGPGPSAGPGPRAGGGAAEQEELHYIPIRVLGRGAFGEATLYRRTEDDSLVVWKEVDLTRLSEKERRDALNEIVILALLQHDNIIAYYNHFMDNTTLLIELEYCNGGNLYDKILRQKDKLFEEEMVVWYLFQIVSAVSCIHKAGILHRDIKTLNIFLTKANLIKLGDYGLAKKLNSEYSMAETLVGTPYYMSPELCQGVKYNFKSDIWAVGCVIFELLTLKRTFDATNPLNLCVKIVQGIRAMEVDSSQYSLELIQMVHACLDQDPERRPTADELLDRPLLRKRRREMEEKVILLNAPTKRPRSSTVTEAPIAVVTSRTSEVYVWGGGKSTPQKLDVIKSGCSARQVCAGNTHFAVVTVEKELYTWVNMQGGTKLHGQLGHGDKASYRQPKHVEKLQGRAIRQVSCGDDFTVCVTDEGQLYAFGSDYYGCMGVDKVAGPEVLEPMQLNFFLNNPVEQVSCGDNHVVVLTRNKEVYSWGCGEYGRLGLDSEEDYYTPQKVDVPKALIIVAVQCGCDGTFLLTQSGKVLACGLNEFNKLGLNQCMSGIINHEVSTLFGVLTTLSELL</sequence>
<dbReference type="PROSITE" id="PS00108">
    <property type="entry name" value="PROTEIN_KINASE_ST"/>
    <property type="match status" value="1"/>
</dbReference>
<dbReference type="Pfam" id="PF25390">
    <property type="entry name" value="WD40_RLD"/>
    <property type="match status" value="1"/>
</dbReference>
<dbReference type="PROSITE" id="PS50011">
    <property type="entry name" value="PROTEIN_KINASE_DOM"/>
    <property type="match status" value="1"/>
</dbReference>
<feature type="domain" description="Protein kinase" evidence="17">
    <location>
        <begin position="52"/>
        <end position="308"/>
    </location>
</feature>
<keyword evidence="8" id="KW-0808">Transferase</keyword>
<dbReference type="Ensembl" id="ENSFCTT00005045785.1">
    <property type="protein sequence ID" value="ENSFCTP00005032732.1"/>
    <property type="gene ID" value="ENSFCTG00005016021.1"/>
</dbReference>
<dbReference type="SUPFAM" id="SSF50985">
    <property type="entry name" value="RCC1/BLIP-II"/>
    <property type="match status" value="1"/>
</dbReference>
<organism evidence="18 19">
    <name type="scientific">Felis catus</name>
    <name type="common">Cat</name>
    <name type="synonym">Felis silvestris catus</name>
    <dbReference type="NCBI Taxonomy" id="9685"/>
    <lineage>
        <taxon>Eukaryota</taxon>
        <taxon>Metazoa</taxon>
        <taxon>Chordata</taxon>
        <taxon>Craniata</taxon>
        <taxon>Vertebrata</taxon>
        <taxon>Euteleostomi</taxon>
        <taxon>Mammalia</taxon>
        <taxon>Eutheria</taxon>
        <taxon>Laurasiatheria</taxon>
        <taxon>Carnivora</taxon>
        <taxon>Feliformia</taxon>
        <taxon>Felidae</taxon>
        <taxon>Felinae</taxon>
        <taxon>Felis</taxon>
    </lineage>
</organism>
<keyword evidence="9" id="KW-0479">Metal-binding</keyword>
<dbReference type="InterPro" id="IPR009091">
    <property type="entry name" value="RCC1/BLIP-II"/>
</dbReference>
<accession>A0ABI7YFA4</accession>
<proteinExistence type="inferred from homology"/>
<evidence type="ECO:0000313" key="18">
    <source>
        <dbReference type="Ensembl" id="ENSFCTP00005032732.1"/>
    </source>
</evidence>
<feature type="repeat" description="RCC1" evidence="15">
    <location>
        <begin position="388"/>
        <end position="444"/>
    </location>
</feature>
<gene>
    <name evidence="18" type="primary">NEK9</name>
</gene>
<dbReference type="Gene3D" id="3.30.200.20">
    <property type="entry name" value="Phosphorylase Kinase, domain 1"/>
    <property type="match status" value="1"/>
</dbReference>
<evidence type="ECO:0000256" key="10">
    <source>
        <dbReference type="ARBA" id="ARBA00022737"/>
    </source>
</evidence>
<dbReference type="EC" id="2.7.11.1" evidence="4"/>
<keyword evidence="7" id="KW-0597">Phosphoprotein</keyword>
<dbReference type="InterPro" id="IPR000719">
    <property type="entry name" value="Prot_kinase_dom"/>
</dbReference>
<dbReference type="SUPFAM" id="SSF56112">
    <property type="entry name" value="Protein kinase-like (PK-like)"/>
    <property type="match status" value="1"/>
</dbReference>
<dbReference type="Gene3D" id="2.130.10.30">
    <property type="entry name" value="Regulator of chromosome condensation 1/beta-lactamase-inhibitor protein II"/>
    <property type="match status" value="1"/>
</dbReference>
<dbReference type="PANTHER" id="PTHR44535">
    <property type="entry name" value="PROTEIN CBG16200"/>
    <property type="match status" value="1"/>
</dbReference>
<dbReference type="InterPro" id="IPR042767">
    <property type="entry name" value="Nek9_STKc"/>
</dbReference>
<keyword evidence="19" id="KW-1185">Reference proteome</keyword>
<evidence type="ECO:0000256" key="5">
    <source>
        <dbReference type="ARBA" id="ARBA00022490"/>
    </source>
</evidence>